<keyword evidence="3" id="KW-1185">Reference proteome</keyword>
<dbReference type="RefSeq" id="WP_246403936.1">
    <property type="nucleotide sequence ID" value="NZ_JACHXR010000005.1"/>
</dbReference>
<accession>A0A7W5EV04</accession>
<dbReference type="InterPro" id="IPR045489">
    <property type="entry name" value="DUF6429"/>
</dbReference>
<dbReference type="EMBL" id="JACHXR010000005">
    <property type="protein sequence ID" value="MBB3231300.1"/>
    <property type="molecule type" value="Genomic_DNA"/>
</dbReference>
<reference evidence="2 3" key="1">
    <citation type="submission" date="2020-08" db="EMBL/GenBank/DDBJ databases">
        <title>Genomic Encyclopedia of Type Strains, Phase III (KMG-III): the genomes of soil and plant-associated and newly described type strains.</title>
        <authorList>
            <person name="Whitman W."/>
        </authorList>
    </citation>
    <scope>NUCLEOTIDE SEQUENCE [LARGE SCALE GENOMIC DNA]</scope>
    <source>
        <strain evidence="2 3">CECT 7744</strain>
    </source>
</reference>
<proteinExistence type="predicted"/>
<protein>
    <recommendedName>
        <fullName evidence="1">DUF6429 domain-containing protein</fullName>
    </recommendedName>
</protein>
<name>A0A7W5EV04_9GAMM</name>
<gene>
    <name evidence="2" type="ORF">FHR97_002155</name>
</gene>
<feature type="domain" description="DUF6429" evidence="1">
    <location>
        <begin position="6"/>
        <end position="74"/>
    </location>
</feature>
<evidence type="ECO:0000313" key="3">
    <source>
        <dbReference type="Proteomes" id="UP000518892"/>
    </source>
</evidence>
<dbReference type="Pfam" id="PF20008">
    <property type="entry name" value="DUF6429"/>
    <property type="match status" value="1"/>
</dbReference>
<sequence length="75" mass="8554">MMELGEERIGDAVLALLYLNLHEGQRAWKSLNWAAMERLHEKGLISDPVGRARSVAFSEAGLKESERLCRRLFAR</sequence>
<dbReference type="AlphaFoldDB" id="A0A7W5EV04"/>
<organism evidence="2 3">
    <name type="scientific">Halomonas stenophila</name>
    <dbReference type="NCBI Taxonomy" id="795312"/>
    <lineage>
        <taxon>Bacteria</taxon>
        <taxon>Pseudomonadati</taxon>
        <taxon>Pseudomonadota</taxon>
        <taxon>Gammaproteobacteria</taxon>
        <taxon>Oceanospirillales</taxon>
        <taxon>Halomonadaceae</taxon>
        <taxon>Halomonas</taxon>
    </lineage>
</organism>
<dbReference type="Proteomes" id="UP000518892">
    <property type="component" value="Unassembled WGS sequence"/>
</dbReference>
<evidence type="ECO:0000313" key="2">
    <source>
        <dbReference type="EMBL" id="MBB3231300.1"/>
    </source>
</evidence>
<evidence type="ECO:0000259" key="1">
    <source>
        <dbReference type="Pfam" id="PF20008"/>
    </source>
</evidence>
<comment type="caution">
    <text evidence="2">The sequence shown here is derived from an EMBL/GenBank/DDBJ whole genome shotgun (WGS) entry which is preliminary data.</text>
</comment>